<dbReference type="SUPFAM" id="SSF75304">
    <property type="entry name" value="Amidase signature (AS) enzymes"/>
    <property type="match status" value="1"/>
</dbReference>
<dbReference type="STRING" id="210143.A0A1R3HW05"/>
<keyword evidence="1" id="KW-1133">Transmembrane helix</keyword>
<keyword evidence="5" id="KW-1185">Reference proteome</keyword>
<feature type="chain" id="PRO_5013091149" evidence="2">
    <location>
        <begin position="22"/>
        <end position="548"/>
    </location>
</feature>
<dbReference type="InterPro" id="IPR023631">
    <property type="entry name" value="Amidase_dom"/>
</dbReference>
<dbReference type="Gene3D" id="3.90.1300.10">
    <property type="entry name" value="Amidase signature (AS) domain"/>
    <property type="match status" value="1"/>
</dbReference>
<dbReference type="InterPro" id="IPR036928">
    <property type="entry name" value="AS_sf"/>
</dbReference>
<feature type="transmembrane region" description="Helical" evidence="1">
    <location>
        <begin position="323"/>
        <end position="342"/>
    </location>
</feature>
<dbReference type="EMBL" id="AWWV01011105">
    <property type="protein sequence ID" value="OMO74460.1"/>
    <property type="molecule type" value="Genomic_DNA"/>
</dbReference>
<dbReference type="Gramene" id="OMO74460">
    <property type="protein sequence ID" value="OMO74460"/>
    <property type="gene ID" value="CCACVL1_16697"/>
</dbReference>
<evidence type="ECO:0000313" key="5">
    <source>
        <dbReference type="Proteomes" id="UP000188268"/>
    </source>
</evidence>
<dbReference type="Proteomes" id="UP000188268">
    <property type="component" value="Unassembled WGS sequence"/>
</dbReference>
<evidence type="ECO:0000256" key="2">
    <source>
        <dbReference type="SAM" id="SignalP"/>
    </source>
</evidence>
<keyword evidence="1" id="KW-0812">Transmembrane</keyword>
<sequence>MAVKPLLILFSILCLIIRIESHDFTIEEATIESIQKAFAKNKLTSLQLVDLYLKRIEKLNPVLRGVLEVNPDARAQAEKADRERRSDKHRRGSLMHGIPVLLKDSIATKDKLNNTAGSYALLGSVAARDASIVKKLRKAGAVILGKATLSEWYSLRDLVKIPDGWSARGGQAKNPYVAWGGTCGSSSGSAISVAANMVSVSVGTETHGSILCPADYNSVVGIKPTVGLTSRAGVIPVSSRQDTIGPMARTVADAVHLLDAMVGFDPRDRKATSEAAKFIPAAGYKQFLIKDGIRGKRLGVVRHPFLDSLNASIFTAFESQLGLLRYIYIYILYSFIFSAYFGKIQAYLHNNIIMSCLFHFENYRAKGAAIVDDLQIANIDIISDLTKSGELMLLLAEFKSSLNEYLKELKVSPVRSLADIIEFNNNNPELEKLREYGQDTFLQSEQTSGIGEKERKAAKYLEKLSHDGIEKVMKDYKLDALVAPGISLSMTVLAIGGYPGITVPAGYESNGMPFGICFGGLKGSEPKLIELAYGFEQATRLRKPPPIY</sequence>
<dbReference type="OMA" id="VNPYVEG"/>
<evidence type="ECO:0000256" key="1">
    <source>
        <dbReference type="SAM" id="Phobius"/>
    </source>
</evidence>
<protein>
    <submittedName>
        <fullName evidence="4">Amidase</fullName>
    </submittedName>
</protein>
<accession>A0A1R3HW05</accession>
<keyword evidence="1" id="KW-0472">Membrane</keyword>
<evidence type="ECO:0000259" key="3">
    <source>
        <dbReference type="Pfam" id="PF01425"/>
    </source>
</evidence>
<evidence type="ECO:0000313" key="4">
    <source>
        <dbReference type="EMBL" id="OMO74460.1"/>
    </source>
</evidence>
<proteinExistence type="predicted"/>
<reference evidence="4 5" key="1">
    <citation type="submission" date="2013-09" db="EMBL/GenBank/DDBJ databases">
        <title>Corchorus capsularis genome sequencing.</title>
        <authorList>
            <person name="Alam M."/>
            <person name="Haque M.S."/>
            <person name="Islam M.S."/>
            <person name="Emdad E.M."/>
            <person name="Islam M.M."/>
            <person name="Ahmed B."/>
            <person name="Halim A."/>
            <person name="Hossen Q.M.M."/>
            <person name="Hossain M.Z."/>
            <person name="Ahmed R."/>
            <person name="Khan M.M."/>
            <person name="Islam R."/>
            <person name="Rashid M.M."/>
            <person name="Khan S.A."/>
            <person name="Rahman M.S."/>
            <person name="Alam M."/>
        </authorList>
    </citation>
    <scope>NUCLEOTIDE SEQUENCE [LARGE SCALE GENOMIC DNA]</scope>
    <source>
        <strain evidence="5">cv. CVL-1</strain>
        <tissue evidence="4">Whole seedling</tissue>
    </source>
</reference>
<comment type="caution">
    <text evidence="4">The sequence shown here is derived from an EMBL/GenBank/DDBJ whole genome shotgun (WGS) entry which is preliminary data.</text>
</comment>
<dbReference type="PANTHER" id="PTHR42678">
    <property type="entry name" value="AMIDASE"/>
    <property type="match status" value="1"/>
</dbReference>
<feature type="signal peptide" evidence="2">
    <location>
        <begin position="1"/>
        <end position="21"/>
    </location>
</feature>
<keyword evidence="2" id="KW-0732">Signal</keyword>
<dbReference type="Pfam" id="PF01425">
    <property type="entry name" value="Amidase"/>
    <property type="match status" value="1"/>
</dbReference>
<dbReference type="PANTHER" id="PTHR42678:SF25">
    <property type="entry name" value="AMIDASE C869.01"/>
    <property type="match status" value="1"/>
</dbReference>
<dbReference type="OrthoDB" id="566138at2759"/>
<dbReference type="AlphaFoldDB" id="A0A1R3HW05"/>
<name>A0A1R3HW05_COCAP</name>
<feature type="domain" description="Amidase" evidence="3">
    <location>
        <begin position="48"/>
        <end position="324"/>
    </location>
</feature>
<organism evidence="4 5">
    <name type="scientific">Corchorus capsularis</name>
    <name type="common">Jute</name>
    <dbReference type="NCBI Taxonomy" id="210143"/>
    <lineage>
        <taxon>Eukaryota</taxon>
        <taxon>Viridiplantae</taxon>
        <taxon>Streptophyta</taxon>
        <taxon>Embryophyta</taxon>
        <taxon>Tracheophyta</taxon>
        <taxon>Spermatophyta</taxon>
        <taxon>Magnoliopsida</taxon>
        <taxon>eudicotyledons</taxon>
        <taxon>Gunneridae</taxon>
        <taxon>Pentapetalae</taxon>
        <taxon>rosids</taxon>
        <taxon>malvids</taxon>
        <taxon>Malvales</taxon>
        <taxon>Malvaceae</taxon>
        <taxon>Grewioideae</taxon>
        <taxon>Apeibeae</taxon>
        <taxon>Corchorus</taxon>
    </lineage>
</organism>
<gene>
    <name evidence="4" type="ORF">CCACVL1_16697</name>
</gene>